<keyword evidence="2" id="KW-1185">Reference proteome</keyword>
<dbReference type="AlphaFoldDB" id="A0A0N4Y9E7"/>
<dbReference type="EMBL" id="UYSL01020889">
    <property type="protein sequence ID" value="VDL76508.1"/>
    <property type="molecule type" value="Genomic_DNA"/>
</dbReference>
<reference evidence="3" key="1">
    <citation type="submission" date="2017-02" db="UniProtKB">
        <authorList>
            <consortium name="WormBaseParasite"/>
        </authorList>
    </citation>
    <scope>IDENTIFICATION</scope>
</reference>
<name>A0A0N4Y9E7_NIPBR</name>
<dbReference type="WBParaSite" id="NBR_0001291801-mRNA-1">
    <property type="protein sequence ID" value="NBR_0001291801-mRNA-1"/>
    <property type="gene ID" value="NBR_0001291801"/>
</dbReference>
<evidence type="ECO:0000313" key="1">
    <source>
        <dbReference type="EMBL" id="VDL76508.1"/>
    </source>
</evidence>
<reference evidence="1 2" key="2">
    <citation type="submission" date="2018-11" db="EMBL/GenBank/DDBJ databases">
        <authorList>
            <consortium name="Pathogen Informatics"/>
        </authorList>
    </citation>
    <scope>NUCLEOTIDE SEQUENCE [LARGE SCALE GENOMIC DNA]</scope>
</reference>
<accession>A0A0N4Y9E7</accession>
<evidence type="ECO:0000313" key="2">
    <source>
        <dbReference type="Proteomes" id="UP000271162"/>
    </source>
</evidence>
<dbReference type="Proteomes" id="UP000271162">
    <property type="component" value="Unassembled WGS sequence"/>
</dbReference>
<gene>
    <name evidence="1" type="ORF">NBR_LOCUS12919</name>
</gene>
<protein>
    <submittedName>
        <fullName evidence="1 3">Uncharacterized protein</fullName>
    </submittedName>
</protein>
<sequence>MMSNFSHCRSGGRRYSGATAVGAGLLHAFSARRRLQDQRGRVQSVQERRAAGERGARRRQGVLLLNLAQLGLSPTRPTPSNPSVT</sequence>
<proteinExistence type="predicted"/>
<organism evidence="3">
    <name type="scientific">Nippostrongylus brasiliensis</name>
    <name type="common">Rat hookworm</name>
    <dbReference type="NCBI Taxonomy" id="27835"/>
    <lineage>
        <taxon>Eukaryota</taxon>
        <taxon>Metazoa</taxon>
        <taxon>Ecdysozoa</taxon>
        <taxon>Nematoda</taxon>
        <taxon>Chromadorea</taxon>
        <taxon>Rhabditida</taxon>
        <taxon>Rhabditina</taxon>
        <taxon>Rhabditomorpha</taxon>
        <taxon>Strongyloidea</taxon>
        <taxon>Heligmosomidae</taxon>
        <taxon>Nippostrongylus</taxon>
    </lineage>
</organism>
<evidence type="ECO:0000313" key="3">
    <source>
        <dbReference type="WBParaSite" id="NBR_0001291801-mRNA-1"/>
    </source>
</evidence>